<proteinExistence type="predicted"/>
<comment type="caution">
    <text evidence="1">The sequence shown here is derived from an EMBL/GenBank/DDBJ whole genome shotgun (WGS) entry which is preliminary data.</text>
</comment>
<sequence length="67" mass="7524">MVAVANGFMSSQHRLYDPQPDPPVEVTWHDVVSKAEALAVKDTRLKHKIVTEKARNLVMYNSVTDST</sequence>
<gene>
    <name evidence="1" type="ORF">ILUMI_10268</name>
</gene>
<keyword evidence="2" id="KW-1185">Reference proteome</keyword>
<reference evidence="1" key="1">
    <citation type="submission" date="2019-08" db="EMBL/GenBank/DDBJ databases">
        <title>The genome of the North American firefly Photinus pyralis.</title>
        <authorList>
            <consortium name="Photinus pyralis genome working group"/>
            <person name="Fallon T.R."/>
            <person name="Sander Lower S.E."/>
            <person name="Weng J.-K."/>
        </authorList>
    </citation>
    <scope>NUCLEOTIDE SEQUENCE</scope>
    <source>
        <strain evidence="1">TRF0915ILg1</strain>
        <tissue evidence="1">Whole body</tissue>
    </source>
</reference>
<protein>
    <submittedName>
        <fullName evidence="1">Uncharacterized protein</fullName>
    </submittedName>
</protein>
<dbReference type="Proteomes" id="UP000801492">
    <property type="component" value="Unassembled WGS sequence"/>
</dbReference>
<accession>A0A8K0D2R5</accession>
<dbReference type="EMBL" id="VTPC01005547">
    <property type="protein sequence ID" value="KAF2895907.1"/>
    <property type="molecule type" value="Genomic_DNA"/>
</dbReference>
<name>A0A8K0D2R5_IGNLU</name>
<organism evidence="1 2">
    <name type="scientific">Ignelater luminosus</name>
    <name type="common">Cucubano</name>
    <name type="synonym">Pyrophorus luminosus</name>
    <dbReference type="NCBI Taxonomy" id="2038154"/>
    <lineage>
        <taxon>Eukaryota</taxon>
        <taxon>Metazoa</taxon>
        <taxon>Ecdysozoa</taxon>
        <taxon>Arthropoda</taxon>
        <taxon>Hexapoda</taxon>
        <taxon>Insecta</taxon>
        <taxon>Pterygota</taxon>
        <taxon>Neoptera</taxon>
        <taxon>Endopterygota</taxon>
        <taxon>Coleoptera</taxon>
        <taxon>Polyphaga</taxon>
        <taxon>Elateriformia</taxon>
        <taxon>Elateroidea</taxon>
        <taxon>Elateridae</taxon>
        <taxon>Agrypninae</taxon>
        <taxon>Pyrophorini</taxon>
        <taxon>Ignelater</taxon>
    </lineage>
</organism>
<dbReference type="AlphaFoldDB" id="A0A8K0D2R5"/>
<evidence type="ECO:0000313" key="1">
    <source>
        <dbReference type="EMBL" id="KAF2895907.1"/>
    </source>
</evidence>
<evidence type="ECO:0000313" key="2">
    <source>
        <dbReference type="Proteomes" id="UP000801492"/>
    </source>
</evidence>